<dbReference type="Proteomes" id="UP000053477">
    <property type="component" value="Unassembled WGS sequence"/>
</dbReference>
<dbReference type="EMBL" id="KQ086035">
    <property type="protein sequence ID" value="KLO10109.1"/>
    <property type="molecule type" value="Genomic_DNA"/>
</dbReference>
<dbReference type="PANTHER" id="PTHR10039">
    <property type="entry name" value="AMELOGENIN"/>
    <property type="match status" value="1"/>
</dbReference>
<dbReference type="STRING" id="27342.A0A0H2RE96"/>
<name>A0A0H2RE96_9AGAM</name>
<dbReference type="Pfam" id="PF24883">
    <property type="entry name" value="NPHP3_N"/>
    <property type="match status" value="1"/>
</dbReference>
<sequence>MTSDEFLWRRLDPAKGKALENGCLEDTRVNILDAAKDWWHNTGAPNNILWIVGAPGAGKSTLATTIVKELAEAEPFCAKFFCSRDVRNLRDPRRIWRTLAYELAKNHEGVKAALMRILDEKKGDPQDDTVLDQFQQLIKHPLETHFKESRLQLRKAPYPVIIIDAIDECYSANGDDWNSLLKSLILWTNLSNPANFKLIVTGLERPDIGETLGGMALRIDLTTGEDVTEDSTRDIETFFAKKFAWIRKDFPHSNLPQDWPSREDLSEMTAYAAGLFLWADLVIKYVGQ</sequence>
<dbReference type="SUPFAM" id="SSF52540">
    <property type="entry name" value="P-loop containing nucleoside triphosphate hydrolases"/>
    <property type="match status" value="1"/>
</dbReference>
<evidence type="ECO:0000313" key="3">
    <source>
        <dbReference type="EMBL" id="KLO10109.1"/>
    </source>
</evidence>
<protein>
    <recommendedName>
        <fullName evidence="2">Nephrocystin 3-like N-terminal domain-containing protein</fullName>
    </recommendedName>
</protein>
<dbReference type="AlphaFoldDB" id="A0A0H2RE96"/>
<feature type="domain" description="Nephrocystin 3-like N-terminal" evidence="2">
    <location>
        <begin position="36"/>
        <end position="201"/>
    </location>
</feature>
<gene>
    <name evidence="3" type="ORF">SCHPADRAFT_832992</name>
</gene>
<dbReference type="PANTHER" id="PTHR10039:SF14">
    <property type="entry name" value="NACHT DOMAIN-CONTAINING PROTEIN"/>
    <property type="match status" value="1"/>
</dbReference>
<accession>A0A0H2RE96</accession>
<dbReference type="OrthoDB" id="163438at2759"/>
<evidence type="ECO:0000313" key="4">
    <source>
        <dbReference type="Proteomes" id="UP000053477"/>
    </source>
</evidence>
<dbReference type="Gene3D" id="3.40.50.300">
    <property type="entry name" value="P-loop containing nucleotide triphosphate hydrolases"/>
    <property type="match status" value="1"/>
</dbReference>
<keyword evidence="4" id="KW-1185">Reference proteome</keyword>
<dbReference type="InParanoid" id="A0A0H2RE96"/>
<keyword evidence="1" id="KW-0677">Repeat</keyword>
<organism evidence="3 4">
    <name type="scientific">Schizopora paradoxa</name>
    <dbReference type="NCBI Taxonomy" id="27342"/>
    <lineage>
        <taxon>Eukaryota</taxon>
        <taxon>Fungi</taxon>
        <taxon>Dikarya</taxon>
        <taxon>Basidiomycota</taxon>
        <taxon>Agaricomycotina</taxon>
        <taxon>Agaricomycetes</taxon>
        <taxon>Hymenochaetales</taxon>
        <taxon>Schizoporaceae</taxon>
        <taxon>Schizopora</taxon>
    </lineage>
</organism>
<dbReference type="InterPro" id="IPR027417">
    <property type="entry name" value="P-loop_NTPase"/>
</dbReference>
<proteinExistence type="predicted"/>
<feature type="non-terminal residue" evidence="3">
    <location>
        <position position="288"/>
    </location>
</feature>
<dbReference type="InterPro" id="IPR056884">
    <property type="entry name" value="NPHP3-like_N"/>
</dbReference>
<evidence type="ECO:0000259" key="2">
    <source>
        <dbReference type="Pfam" id="PF24883"/>
    </source>
</evidence>
<reference evidence="3 4" key="1">
    <citation type="submission" date="2015-04" db="EMBL/GenBank/DDBJ databases">
        <title>Complete genome sequence of Schizopora paradoxa KUC8140, a cosmopolitan wood degrader in East Asia.</title>
        <authorList>
            <consortium name="DOE Joint Genome Institute"/>
            <person name="Min B."/>
            <person name="Park H."/>
            <person name="Jang Y."/>
            <person name="Kim J.-J."/>
            <person name="Kim K.H."/>
            <person name="Pangilinan J."/>
            <person name="Lipzen A."/>
            <person name="Riley R."/>
            <person name="Grigoriev I.V."/>
            <person name="Spatafora J.W."/>
            <person name="Choi I.-G."/>
        </authorList>
    </citation>
    <scope>NUCLEOTIDE SEQUENCE [LARGE SCALE GENOMIC DNA]</scope>
    <source>
        <strain evidence="3 4">KUC8140</strain>
    </source>
</reference>
<evidence type="ECO:0000256" key="1">
    <source>
        <dbReference type="ARBA" id="ARBA00022737"/>
    </source>
</evidence>